<keyword evidence="6" id="KW-1185">Reference proteome</keyword>
<dbReference type="GO" id="GO:0030313">
    <property type="term" value="C:cell envelope"/>
    <property type="evidence" value="ECO:0007669"/>
    <property type="project" value="UniProtKB-SubCell"/>
</dbReference>
<dbReference type="AlphaFoldDB" id="A0A2G1W546"/>
<dbReference type="InterPro" id="IPR050465">
    <property type="entry name" value="UPF0194_transport"/>
</dbReference>
<comment type="subcellular location">
    <subcellularLocation>
        <location evidence="1">Cell envelope</location>
    </subcellularLocation>
</comment>
<dbReference type="Pfam" id="PF25954">
    <property type="entry name" value="Beta-barrel_RND_2"/>
    <property type="match status" value="1"/>
</dbReference>
<evidence type="ECO:0000256" key="2">
    <source>
        <dbReference type="ARBA" id="ARBA00023054"/>
    </source>
</evidence>
<evidence type="ECO:0000256" key="3">
    <source>
        <dbReference type="SAM" id="MobiDB-lite"/>
    </source>
</evidence>
<organism evidence="5 6">
    <name type="scientific">Rhodopirellula bahusiensis</name>
    <dbReference type="NCBI Taxonomy" id="2014065"/>
    <lineage>
        <taxon>Bacteria</taxon>
        <taxon>Pseudomonadati</taxon>
        <taxon>Planctomycetota</taxon>
        <taxon>Planctomycetia</taxon>
        <taxon>Pirellulales</taxon>
        <taxon>Pirellulaceae</taxon>
        <taxon>Rhodopirellula</taxon>
    </lineage>
</organism>
<feature type="region of interest" description="Disordered" evidence="3">
    <location>
        <begin position="1"/>
        <end position="26"/>
    </location>
</feature>
<feature type="domain" description="CusB-like beta-barrel" evidence="4">
    <location>
        <begin position="395"/>
        <end position="465"/>
    </location>
</feature>
<dbReference type="GeneID" id="90609575"/>
<evidence type="ECO:0000313" key="5">
    <source>
        <dbReference type="EMBL" id="PHQ34163.1"/>
    </source>
</evidence>
<evidence type="ECO:0000313" key="6">
    <source>
        <dbReference type="Proteomes" id="UP000225740"/>
    </source>
</evidence>
<comment type="caution">
    <text evidence="5">The sequence shown here is derived from an EMBL/GenBank/DDBJ whole genome shotgun (WGS) entry which is preliminary data.</text>
</comment>
<proteinExistence type="predicted"/>
<sequence length="488" mass="53524">MPASSNDAPTPVKIRPTQRVHSAEIPSGSDLELRQRIAVANAKLQSAAWLIEVLEDLSRCESFVSACHLVTDHLRRHLSAQRVVYIQAETDRPNRVVAVTDTPAIDQESDLARLYCQVAVECADSDQIRIASAVLAQPTESIVGYAQQQLSENQGDVLAIPLFDSQSEPLGCILIVGRVGTLVSHDGLTEFASAIRGPITSVLSQNQRAEGGRWEQLRQRISGLTPSRKLAVLIVSVTAVAAMFVPVTHNVTSDFEVQPTTRNFHVAPFDGLLREMNVVAGDEVVPAQCLARMEDRELLLQIDELNAKRLELAKSQDQEWIAHRAAEAVAAGLQIEQIDAKLSLFNQRLARTELNVSKAGIVLQAPLEDRQNVPVHQGDVIFEIAPLEQLRAAALIPGHDIHHIQTGMQVDLDIDGLGGSSIMGTIDRIMPQATAVNQQHGFIVHCTIDNRDGRLRPGMNGVAKVDAGTKSLGWVLFHRPFDRIARWW</sequence>
<dbReference type="SUPFAM" id="SSF55781">
    <property type="entry name" value="GAF domain-like"/>
    <property type="match status" value="1"/>
</dbReference>
<evidence type="ECO:0000259" key="4">
    <source>
        <dbReference type="Pfam" id="PF25954"/>
    </source>
</evidence>
<dbReference type="Gene3D" id="2.40.30.170">
    <property type="match status" value="1"/>
</dbReference>
<dbReference type="PANTHER" id="PTHR32347:SF23">
    <property type="entry name" value="BLL5650 PROTEIN"/>
    <property type="match status" value="1"/>
</dbReference>
<dbReference type="EMBL" id="NIZW01000012">
    <property type="protein sequence ID" value="PHQ34163.1"/>
    <property type="molecule type" value="Genomic_DNA"/>
</dbReference>
<dbReference type="SUPFAM" id="SSF111369">
    <property type="entry name" value="HlyD-like secretion proteins"/>
    <property type="match status" value="1"/>
</dbReference>
<dbReference type="OrthoDB" id="9806939at2"/>
<dbReference type="PANTHER" id="PTHR32347">
    <property type="entry name" value="EFFLUX SYSTEM COMPONENT YKNX-RELATED"/>
    <property type="match status" value="1"/>
</dbReference>
<protein>
    <recommendedName>
        <fullName evidence="4">CusB-like beta-barrel domain-containing protein</fullName>
    </recommendedName>
</protein>
<keyword evidence="2" id="KW-0175">Coiled coil</keyword>
<evidence type="ECO:0000256" key="1">
    <source>
        <dbReference type="ARBA" id="ARBA00004196"/>
    </source>
</evidence>
<reference evidence="5 6" key="1">
    <citation type="submission" date="2017-06" db="EMBL/GenBank/DDBJ databases">
        <title>Description of Rhodopirellula bahusiensis sp. nov.</title>
        <authorList>
            <person name="Kizina J."/>
            <person name="Harder J."/>
        </authorList>
    </citation>
    <scope>NUCLEOTIDE SEQUENCE [LARGE SCALE GENOMIC DNA]</scope>
    <source>
        <strain evidence="5 6">SWK21</strain>
    </source>
</reference>
<gene>
    <name evidence="5" type="ORF">CEE69_16050</name>
</gene>
<accession>A0A2G1W546</accession>
<dbReference type="InterPro" id="IPR058792">
    <property type="entry name" value="Beta-barrel_RND_2"/>
</dbReference>
<dbReference type="RefSeq" id="WP_099261671.1">
    <property type="nucleotide sequence ID" value="NZ_NIZW01000012.1"/>
</dbReference>
<name>A0A2G1W546_9BACT</name>
<dbReference type="Proteomes" id="UP000225740">
    <property type="component" value="Unassembled WGS sequence"/>
</dbReference>